<accession>A0A1D8PBN8</accession>
<dbReference type="AlphaFoldDB" id="A0A1D8PBN8"/>
<proteinExistence type="predicted"/>
<reference evidence="1 2" key="1">
    <citation type="submission" date="2016-10" db="EMBL/GenBank/DDBJ databases">
        <title>Lutibacter sp. LPB0138, isolated from marine gastropod.</title>
        <authorList>
            <person name="Kim E."/>
            <person name="Yi H."/>
        </authorList>
    </citation>
    <scope>NUCLEOTIDE SEQUENCE [LARGE SCALE GENOMIC DNA]</scope>
    <source>
        <strain evidence="1 2">LPB0138</strain>
    </source>
</reference>
<dbReference type="SUPFAM" id="SSF49464">
    <property type="entry name" value="Carboxypeptidase regulatory domain-like"/>
    <property type="match status" value="1"/>
</dbReference>
<dbReference type="EMBL" id="CP017478">
    <property type="protein sequence ID" value="AOW22002.1"/>
    <property type="molecule type" value="Genomic_DNA"/>
</dbReference>
<dbReference type="InterPro" id="IPR008969">
    <property type="entry name" value="CarboxyPept-like_regulatory"/>
</dbReference>
<organism evidence="1 2">
    <name type="scientific">Urechidicola croceus</name>
    <dbReference type="NCBI Taxonomy" id="1850246"/>
    <lineage>
        <taxon>Bacteria</taxon>
        <taxon>Pseudomonadati</taxon>
        <taxon>Bacteroidota</taxon>
        <taxon>Flavobacteriia</taxon>
        <taxon>Flavobacteriales</taxon>
        <taxon>Flavobacteriaceae</taxon>
        <taxon>Urechidicola</taxon>
    </lineage>
</organism>
<dbReference type="Pfam" id="PF13715">
    <property type="entry name" value="CarbopepD_reg_2"/>
    <property type="match status" value="1"/>
</dbReference>
<evidence type="ECO:0000313" key="1">
    <source>
        <dbReference type="EMBL" id="AOW22002.1"/>
    </source>
</evidence>
<keyword evidence="1" id="KW-0675">Receptor</keyword>
<dbReference type="Proteomes" id="UP000176050">
    <property type="component" value="Chromosome"/>
</dbReference>
<keyword evidence="2" id="KW-1185">Reference proteome</keyword>
<protein>
    <submittedName>
        <fullName evidence="1">TonB-dependent receptor</fullName>
    </submittedName>
</protein>
<name>A0A1D8PBN8_9FLAO</name>
<dbReference type="STRING" id="1850246.LPB138_03885"/>
<dbReference type="KEGG" id="lul:LPB138_03885"/>
<sequence>MSFYGFSQENLIDSIQIDQIPVVFLKGQIVNGFDKKPLPGAHVFNMNSVRGTVTLNDGTFSIPTRVNDTIFFTHLGFQSVKIKISNDLLKGNELEIALYEKAENIAEVNVKSTKLVGVLEIDARNVPTDTYSRIHINGLPQTYEVGRPREKTYNSTTDAIFHPIDFVYNLFGKKPKQLRKLKEMRENHQVRDMLNEKVNREVMLDYLELSQEELSELLEECNYSDYFITEASDIQIIEAVLECYENHKAVKKGSTKKKE</sequence>
<evidence type="ECO:0000313" key="2">
    <source>
        <dbReference type="Proteomes" id="UP000176050"/>
    </source>
</evidence>
<gene>
    <name evidence="1" type="ORF">LPB138_03885</name>
</gene>